<accession>A0A5N4CG53</accession>
<comment type="caution">
    <text evidence="3">The sequence shown here is derived from an EMBL/GenBank/DDBJ whole genome shotgun (WGS) entry which is preliminary data.</text>
</comment>
<evidence type="ECO:0000259" key="2">
    <source>
        <dbReference type="PROSITE" id="PS51820"/>
    </source>
</evidence>
<dbReference type="AlphaFoldDB" id="A0A5N4CG53"/>
<dbReference type="PRINTS" id="PR01821">
    <property type="entry name" value="DAPIT"/>
</dbReference>
<name>A0A5N4CG53_CAMDR</name>
<protein>
    <submittedName>
        <fullName evidence="3">Fibrocystin-L</fullName>
    </submittedName>
</protein>
<dbReference type="Gene3D" id="2.60.40.10">
    <property type="entry name" value="Immunoglobulins"/>
    <property type="match status" value="1"/>
</dbReference>
<dbReference type="SMART" id="SM00758">
    <property type="entry name" value="PA14"/>
    <property type="match status" value="1"/>
</dbReference>
<keyword evidence="4" id="KW-1185">Reference proteome</keyword>
<evidence type="ECO:0000256" key="1">
    <source>
        <dbReference type="ARBA" id="ARBA00022729"/>
    </source>
</evidence>
<organism evidence="3 4">
    <name type="scientific">Camelus dromedarius</name>
    <name type="common">Dromedary</name>
    <name type="synonym">Arabian camel</name>
    <dbReference type="NCBI Taxonomy" id="9838"/>
    <lineage>
        <taxon>Eukaryota</taxon>
        <taxon>Metazoa</taxon>
        <taxon>Chordata</taxon>
        <taxon>Craniata</taxon>
        <taxon>Vertebrata</taxon>
        <taxon>Euteleostomi</taxon>
        <taxon>Mammalia</taxon>
        <taxon>Eutheria</taxon>
        <taxon>Laurasiatheria</taxon>
        <taxon>Artiodactyla</taxon>
        <taxon>Tylopoda</taxon>
        <taxon>Camelidae</taxon>
        <taxon>Camelus</taxon>
    </lineage>
</organism>
<dbReference type="InterPro" id="IPR011658">
    <property type="entry name" value="PA14_dom"/>
</dbReference>
<dbReference type="FunFam" id="2.60.40.10:FF:001292">
    <property type="entry name" value="PKHD1 like 1"/>
    <property type="match status" value="1"/>
</dbReference>
<dbReference type="EMBL" id="JWIN03000025">
    <property type="protein sequence ID" value="KAB1257905.1"/>
    <property type="molecule type" value="Genomic_DNA"/>
</dbReference>
<dbReference type="SUPFAM" id="SSF81296">
    <property type="entry name" value="E set domains"/>
    <property type="match status" value="1"/>
</dbReference>
<feature type="domain" description="PA14" evidence="2">
    <location>
        <begin position="142"/>
        <end position="299"/>
    </location>
</feature>
<dbReference type="PROSITE" id="PS51820">
    <property type="entry name" value="PA14"/>
    <property type="match status" value="1"/>
</dbReference>
<dbReference type="InterPro" id="IPR052387">
    <property type="entry name" value="Fibrocystin"/>
</dbReference>
<dbReference type="CDD" id="cd00603">
    <property type="entry name" value="IPT_PCSR"/>
    <property type="match status" value="1"/>
</dbReference>
<dbReference type="InterPro" id="IPR014756">
    <property type="entry name" value="Ig_E-set"/>
</dbReference>
<reference evidence="3 4" key="1">
    <citation type="journal article" date="2019" name="Mol. Ecol. Resour.">
        <title>Improving Illumina assemblies with Hi-C and long reads: an example with the North African dromedary.</title>
        <authorList>
            <person name="Elbers J.P."/>
            <person name="Rogers M.F."/>
            <person name="Perelman P.L."/>
            <person name="Proskuryakova A.A."/>
            <person name="Serdyukova N.A."/>
            <person name="Johnson W.E."/>
            <person name="Horin P."/>
            <person name="Corander J."/>
            <person name="Murphy D."/>
            <person name="Burger P.A."/>
        </authorList>
    </citation>
    <scope>NUCLEOTIDE SEQUENCE [LARGE SCALE GENOMIC DNA]</scope>
    <source>
        <strain evidence="3">Drom800</strain>
        <tissue evidence="3">Blood</tissue>
    </source>
</reference>
<evidence type="ECO:0000313" key="3">
    <source>
        <dbReference type="EMBL" id="KAB1257905.1"/>
    </source>
</evidence>
<dbReference type="Pfam" id="PF01833">
    <property type="entry name" value="TIG"/>
    <property type="match status" value="1"/>
</dbReference>
<dbReference type="InterPro" id="IPR013783">
    <property type="entry name" value="Ig-like_fold"/>
</dbReference>
<evidence type="ECO:0000313" key="4">
    <source>
        <dbReference type="Proteomes" id="UP000299084"/>
    </source>
</evidence>
<dbReference type="InterPro" id="IPR009125">
    <property type="entry name" value="ATPMK"/>
</dbReference>
<dbReference type="PANTHER" id="PTHR46769">
    <property type="entry name" value="POLYCYSTIC KIDNEY AND HEPATIC DISEASE 1 (AUTOSOMAL RECESSIVE)-LIKE 1"/>
    <property type="match status" value="1"/>
</dbReference>
<gene>
    <name evidence="3" type="ORF">Cadr_000022689</name>
</gene>
<keyword evidence="1" id="KW-0732">Signal</keyword>
<dbReference type="PANTHER" id="PTHR46769:SF3">
    <property type="entry name" value="FIBROCYSTIN-L"/>
    <property type="match status" value="1"/>
</dbReference>
<dbReference type="Pfam" id="PF07691">
    <property type="entry name" value="PA14"/>
    <property type="match status" value="1"/>
</dbReference>
<dbReference type="SMART" id="SM00429">
    <property type="entry name" value="IPT"/>
    <property type="match status" value="1"/>
</dbReference>
<dbReference type="InterPro" id="IPR037524">
    <property type="entry name" value="PA14/GLEYA"/>
</dbReference>
<proteinExistence type="predicted"/>
<dbReference type="Gene3D" id="3.90.182.10">
    <property type="entry name" value="Toxin - Anthrax Protective Antigen,domain 1"/>
    <property type="match status" value="1"/>
</dbReference>
<dbReference type="SUPFAM" id="SSF56988">
    <property type="entry name" value="Anthrax protective antigen"/>
    <property type="match status" value="1"/>
</dbReference>
<dbReference type="Pfam" id="PF14960">
    <property type="entry name" value="ATP_synth_reg"/>
    <property type="match status" value="1"/>
</dbReference>
<dbReference type="InterPro" id="IPR002909">
    <property type="entry name" value="IPT_dom"/>
</dbReference>
<dbReference type="Proteomes" id="UP000299084">
    <property type="component" value="Unassembled WGS sequence"/>
</dbReference>
<sequence length="377" mass="42688">MPCELLIPQSDNLYGLKLDHPNGDMGSMICKMTGTYIGHHNVSFILDSDYGRSFPQKMAYFVSSLNKISMFQTYAEVTTISPSQGSIQGGTRLTISGRFFDQTDFPVRVLVGGQPCDILNVTENTICCRTPPKPDIPRTVYPGGRGLKLEVWNNSRPVHLEEILEYNEKTPGYLGASWVDSASYVWPMEQDTFVARFSGFLVAPDSDVYRFYIKGDDRYAIYFSQTGLPEDKMRIAYHSSNANSYFSSPTQRSDDIHLQKGKEYYIEILLQEYRLSAFVDVGLYQYRNVYTEQQTEDAVNEEQVIKSQSTIVQEVQTEIMAGPETDAQFRFTGIKKYFNSYTLTGRMNCVLATYGSIALLVLDFKLRSKTTPAVKAT</sequence>